<sequence>MTEAKAEVETKVEPKPEVKSEPRPIGAPDPAELSELARAMASESPEAIQEGSVGKPVPPEPKVASKEEGTADPP</sequence>
<reference evidence="2" key="1">
    <citation type="journal article" date="2015" name="Nature">
        <title>Complex archaea that bridge the gap between prokaryotes and eukaryotes.</title>
        <authorList>
            <person name="Spang A."/>
            <person name="Saw J.H."/>
            <person name="Jorgensen S.L."/>
            <person name="Zaremba-Niedzwiedzka K."/>
            <person name="Martijn J."/>
            <person name="Lind A.E."/>
            <person name="van Eijk R."/>
            <person name="Schleper C."/>
            <person name="Guy L."/>
            <person name="Ettema T.J."/>
        </authorList>
    </citation>
    <scope>NUCLEOTIDE SEQUENCE</scope>
</reference>
<comment type="caution">
    <text evidence="2">The sequence shown here is derived from an EMBL/GenBank/DDBJ whole genome shotgun (WGS) entry which is preliminary data.</text>
</comment>
<protein>
    <submittedName>
        <fullName evidence="2">Uncharacterized protein</fullName>
    </submittedName>
</protein>
<evidence type="ECO:0000313" key="2">
    <source>
        <dbReference type="EMBL" id="KKL05330.1"/>
    </source>
</evidence>
<feature type="compositionally biased region" description="Basic and acidic residues" evidence="1">
    <location>
        <begin position="1"/>
        <end position="22"/>
    </location>
</feature>
<dbReference type="EMBL" id="LAZR01044165">
    <property type="protein sequence ID" value="KKL05330.1"/>
    <property type="molecule type" value="Genomic_DNA"/>
</dbReference>
<proteinExistence type="predicted"/>
<name>A0A0F9A795_9ZZZZ</name>
<evidence type="ECO:0000256" key="1">
    <source>
        <dbReference type="SAM" id="MobiDB-lite"/>
    </source>
</evidence>
<feature type="compositionally biased region" description="Basic and acidic residues" evidence="1">
    <location>
        <begin position="63"/>
        <end position="74"/>
    </location>
</feature>
<organism evidence="2">
    <name type="scientific">marine sediment metagenome</name>
    <dbReference type="NCBI Taxonomy" id="412755"/>
    <lineage>
        <taxon>unclassified sequences</taxon>
        <taxon>metagenomes</taxon>
        <taxon>ecological metagenomes</taxon>
    </lineage>
</organism>
<dbReference type="AlphaFoldDB" id="A0A0F9A795"/>
<gene>
    <name evidence="2" type="ORF">LCGC14_2607100</name>
</gene>
<feature type="region of interest" description="Disordered" evidence="1">
    <location>
        <begin position="1"/>
        <end position="74"/>
    </location>
</feature>
<feature type="non-terminal residue" evidence="2">
    <location>
        <position position="74"/>
    </location>
</feature>
<accession>A0A0F9A795</accession>